<keyword evidence="1" id="KW-0812">Transmembrane</keyword>
<name>A0A0A9WGC3_LYGHE</name>
<organism evidence="2">
    <name type="scientific">Lygus hesperus</name>
    <name type="common">Western plant bug</name>
    <dbReference type="NCBI Taxonomy" id="30085"/>
    <lineage>
        <taxon>Eukaryota</taxon>
        <taxon>Metazoa</taxon>
        <taxon>Ecdysozoa</taxon>
        <taxon>Arthropoda</taxon>
        <taxon>Hexapoda</taxon>
        <taxon>Insecta</taxon>
        <taxon>Pterygota</taxon>
        <taxon>Neoptera</taxon>
        <taxon>Paraneoptera</taxon>
        <taxon>Hemiptera</taxon>
        <taxon>Heteroptera</taxon>
        <taxon>Panheteroptera</taxon>
        <taxon>Cimicomorpha</taxon>
        <taxon>Miridae</taxon>
        <taxon>Mirini</taxon>
        <taxon>Lygus</taxon>
    </lineage>
</organism>
<dbReference type="AlphaFoldDB" id="A0A0A9WGC3"/>
<feature type="transmembrane region" description="Helical" evidence="1">
    <location>
        <begin position="54"/>
        <end position="73"/>
    </location>
</feature>
<accession>A0A0A9WGC3</accession>
<dbReference type="EMBL" id="GDHC01017581">
    <property type="protein sequence ID" value="JAQ01048.1"/>
    <property type="molecule type" value="Transcribed_RNA"/>
</dbReference>
<gene>
    <name evidence="2" type="primary">lemA</name>
    <name evidence="2" type="ORF">CM83_4064</name>
    <name evidence="3" type="ORF">g.7971</name>
</gene>
<reference evidence="2" key="1">
    <citation type="journal article" date="2014" name="PLoS ONE">
        <title>Transcriptome-Based Identification of ABC Transporters in the Western Tarnished Plant Bug Lygus hesperus.</title>
        <authorList>
            <person name="Hull J.J."/>
            <person name="Chaney K."/>
            <person name="Geib S.M."/>
            <person name="Fabrick J.A."/>
            <person name="Brent C.S."/>
            <person name="Walsh D."/>
            <person name="Lavine L.C."/>
        </authorList>
    </citation>
    <scope>NUCLEOTIDE SEQUENCE</scope>
</reference>
<proteinExistence type="predicted"/>
<evidence type="ECO:0000313" key="2">
    <source>
        <dbReference type="EMBL" id="JAG03915.1"/>
    </source>
</evidence>
<protein>
    <submittedName>
        <fullName evidence="2">Protein LemA</fullName>
    </submittedName>
</protein>
<reference evidence="2" key="2">
    <citation type="submission" date="2014-07" db="EMBL/GenBank/DDBJ databases">
        <authorList>
            <person name="Hull J."/>
        </authorList>
    </citation>
    <scope>NUCLEOTIDE SEQUENCE</scope>
</reference>
<reference evidence="3" key="3">
    <citation type="journal article" date="2016" name="Gigascience">
        <title>De novo construction of an expanded transcriptome assembly for the western tarnished plant bug, Lygus hesperus.</title>
        <authorList>
            <person name="Tassone E.E."/>
            <person name="Geib S.M."/>
            <person name="Hall B."/>
            <person name="Fabrick J.A."/>
            <person name="Brent C.S."/>
            <person name="Hull J.J."/>
        </authorList>
    </citation>
    <scope>NUCLEOTIDE SEQUENCE</scope>
</reference>
<keyword evidence="1" id="KW-0472">Membrane</keyword>
<keyword evidence="1" id="KW-1133">Transmembrane helix</keyword>
<sequence length="112" mass="12911">MEDTEGDNTINLEEIHEPYGSFDNLYTIPNGTQDDAYASEAQVPMVHKSTSTNITLFAILTTFIVGVVVYVMYRYNRYKRMLGAQATGPKLKKVFKKRLRREQQRMMSNPII</sequence>
<dbReference type="EMBL" id="GBHO01039689">
    <property type="protein sequence ID" value="JAG03915.1"/>
    <property type="molecule type" value="Transcribed_RNA"/>
</dbReference>
<evidence type="ECO:0000256" key="1">
    <source>
        <dbReference type="SAM" id="Phobius"/>
    </source>
</evidence>
<evidence type="ECO:0000313" key="3">
    <source>
        <dbReference type="EMBL" id="JAQ01048.1"/>
    </source>
</evidence>